<keyword evidence="5 6" id="KW-0408">Iron</keyword>
<feature type="binding site" evidence="6">
    <location>
        <position position="141"/>
    </location>
    <ligand>
        <name>Fe cation</name>
        <dbReference type="ChEBI" id="CHEBI:24875"/>
        <note>catalytic</note>
    </ligand>
</feature>
<evidence type="ECO:0000256" key="6">
    <source>
        <dbReference type="PIRSR" id="PIRSR610300-51"/>
    </source>
</evidence>
<dbReference type="SUPFAM" id="SSF51182">
    <property type="entry name" value="RmlC-like cupins"/>
    <property type="match status" value="1"/>
</dbReference>
<evidence type="ECO:0000313" key="7">
    <source>
        <dbReference type="EMBL" id="OZI18943.1"/>
    </source>
</evidence>
<keyword evidence="8" id="KW-1185">Reference proteome</keyword>
<feature type="binding site" evidence="6">
    <location>
        <position position="89"/>
    </location>
    <ligand>
        <name>Fe cation</name>
        <dbReference type="ChEBI" id="CHEBI:24875"/>
        <note>catalytic</note>
    </ligand>
</feature>
<evidence type="ECO:0000313" key="8">
    <source>
        <dbReference type="Proteomes" id="UP000216857"/>
    </source>
</evidence>
<dbReference type="InterPro" id="IPR010300">
    <property type="entry name" value="CDO_1"/>
</dbReference>
<dbReference type="RefSeq" id="WP_094847624.1">
    <property type="nucleotide sequence ID" value="NZ_NEVJ01000003.1"/>
</dbReference>
<evidence type="ECO:0000256" key="4">
    <source>
        <dbReference type="ARBA" id="ARBA00023002"/>
    </source>
</evidence>
<accession>A0A261R3N8</accession>
<dbReference type="Pfam" id="PF05995">
    <property type="entry name" value="CDO_I"/>
    <property type="match status" value="1"/>
</dbReference>
<name>A0A261R3N8_9BORD</name>
<dbReference type="GO" id="GO:0008198">
    <property type="term" value="F:ferrous iron binding"/>
    <property type="evidence" value="ECO:0007669"/>
    <property type="project" value="TreeGrafter"/>
</dbReference>
<evidence type="ECO:0000256" key="2">
    <source>
        <dbReference type="ARBA" id="ARBA00022723"/>
    </source>
</evidence>
<dbReference type="InterPro" id="IPR014710">
    <property type="entry name" value="RmlC-like_jellyroll"/>
</dbReference>
<keyword evidence="4" id="KW-0560">Oxidoreductase</keyword>
<keyword evidence="3 7" id="KW-0223">Dioxygenase</keyword>
<comment type="similarity">
    <text evidence="1">Belongs to the cysteine dioxygenase family.</text>
</comment>
<comment type="caution">
    <text evidence="7">The sequence shown here is derived from an EMBL/GenBank/DDBJ whole genome shotgun (WGS) entry which is preliminary data.</text>
</comment>
<keyword evidence="2 6" id="KW-0479">Metal-binding</keyword>
<dbReference type="PANTHER" id="PTHR12918">
    <property type="entry name" value="CYSTEINE DIOXYGENASE"/>
    <property type="match status" value="1"/>
</dbReference>
<reference evidence="7" key="1">
    <citation type="submission" date="2017-05" db="EMBL/GenBank/DDBJ databases">
        <title>Complete and WGS of Bordetella genogroups.</title>
        <authorList>
            <person name="Spilker T."/>
            <person name="Lipuma J."/>
        </authorList>
    </citation>
    <scope>NUCLEOTIDE SEQUENCE</scope>
    <source>
        <strain evidence="7">AU21707</strain>
    </source>
</reference>
<dbReference type="AlphaFoldDB" id="A0A261R3N8"/>
<dbReference type="PANTHER" id="PTHR12918:SF1">
    <property type="entry name" value="CYSTEINE DIOXYGENASE TYPE 1"/>
    <property type="match status" value="1"/>
</dbReference>
<sequence length="207" mass="22465">MDMGIDRLRGFIAAATRRADTRGAAGMPGPELRAAFRELVSHDDWLPADCAVPHAEHYQQYLLHCDPLERFCIVSFVWGPGQATPVHDHTVWGYVGMLRGEEVSQRFELAPDGTAYRPAGEPVRLTPGTVEALSPAEGDIHQVRNAHADRVSVSVHMYGANIGAVRRSVFDPASGTAKPFVSGYSAAHVPNIWDRSAQVRAGIGTGR</sequence>
<dbReference type="GO" id="GO:0016702">
    <property type="term" value="F:oxidoreductase activity, acting on single donors with incorporation of molecular oxygen, incorporation of two atoms of oxygen"/>
    <property type="evidence" value="ECO:0007669"/>
    <property type="project" value="InterPro"/>
</dbReference>
<proteinExistence type="inferred from homology"/>
<dbReference type="InterPro" id="IPR011051">
    <property type="entry name" value="RmlC_Cupin_sf"/>
</dbReference>
<dbReference type="Proteomes" id="UP000216857">
    <property type="component" value="Unassembled WGS sequence"/>
</dbReference>
<feature type="binding site" evidence="6">
    <location>
        <position position="87"/>
    </location>
    <ligand>
        <name>Fe cation</name>
        <dbReference type="ChEBI" id="CHEBI:24875"/>
        <note>catalytic</note>
    </ligand>
</feature>
<gene>
    <name evidence="7" type="ORF">CAL26_14830</name>
</gene>
<protein>
    <submittedName>
        <fullName evidence="7">Cysteine dioxygenase</fullName>
    </submittedName>
</protein>
<evidence type="ECO:0000256" key="1">
    <source>
        <dbReference type="ARBA" id="ARBA00006622"/>
    </source>
</evidence>
<dbReference type="EMBL" id="NEVJ01000003">
    <property type="protein sequence ID" value="OZI18943.1"/>
    <property type="molecule type" value="Genomic_DNA"/>
</dbReference>
<dbReference type="OrthoDB" id="9789585at2"/>
<dbReference type="CDD" id="cd10548">
    <property type="entry name" value="cupin_CDO"/>
    <property type="match status" value="1"/>
</dbReference>
<evidence type="ECO:0000256" key="5">
    <source>
        <dbReference type="ARBA" id="ARBA00023004"/>
    </source>
</evidence>
<evidence type="ECO:0000256" key="3">
    <source>
        <dbReference type="ARBA" id="ARBA00022964"/>
    </source>
</evidence>
<dbReference type="Gene3D" id="2.60.120.10">
    <property type="entry name" value="Jelly Rolls"/>
    <property type="match status" value="1"/>
</dbReference>
<organism evidence="7 8">
    <name type="scientific">Bordetella genomosp. 9</name>
    <dbReference type="NCBI Taxonomy" id="1416803"/>
    <lineage>
        <taxon>Bacteria</taxon>
        <taxon>Pseudomonadati</taxon>
        <taxon>Pseudomonadota</taxon>
        <taxon>Betaproteobacteria</taxon>
        <taxon>Burkholderiales</taxon>
        <taxon>Alcaligenaceae</taxon>
        <taxon>Bordetella</taxon>
    </lineage>
</organism>